<dbReference type="EMBL" id="CM007905">
    <property type="protein sequence ID" value="OTF92951.1"/>
    <property type="molecule type" value="Genomic_DNA"/>
</dbReference>
<reference evidence="1" key="3">
    <citation type="submission" date="2020-06" db="EMBL/GenBank/DDBJ databases">
        <title>Helianthus annuus Genome sequencing and assembly Release 2.</title>
        <authorList>
            <person name="Gouzy J."/>
            <person name="Langlade N."/>
            <person name="Munos S."/>
        </authorList>
    </citation>
    <scope>NUCLEOTIDE SEQUENCE</scope>
    <source>
        <tissue evidence="1">Leaves</tissue>
    </source>
</reference>
<reference evidence="1 3" key="1">
    <citation type="journal article" date="2017" name="Nature">
        <title>The sunflower genome provides insights into oil metabolism, flowering and Asterid evolution.</title>
        <authorList>
            <person name="Badouin H."/>
            <person name="Gouzy J."/>
            <person name="Grassa C.J."/>
            <person name="Murat F."/>
            <person name="Staton S.E."/>
            <person name="Cottret L."/>
            <person name="Lelandais-Briere C."/>
            <person name="Owens G.L."/>
            <person name="Carrere S."/>
            <person name="Mayjonade B."/>
            <person name="Legrand L."/>
            <person name="Gill N."/>
            <person name="Kane N.C."/>
            <person name="Bowers J.E."/>
            <person name="Hubner S."/>
            <person name="Bellec A."/>
            <person name="Berard A."/>
            <person name="Berges H."/>
            <person name="Blanchet N."/>
            <person name="Boniface M.C."/>
            <person name="Brunel D."/>
            <person name="Catrice O."/>
            <person name="Chaidir N."/>
            <person name="Claudel C."/>
            <person name="Donnadieu C."/>
            <person name="Faraut T."/>
            <person name="Fievet G."/>
            <person name="Helmstetter N."/>
            <person name="King M."/>
            <person name="Knapp S.J."/>
            <person name="Lai Z."/>
            <person name="Le Paslier M.C."/>
            <person name="Lippi Y."/>
            <person name="Lorenzon L."/>
            <person name="Mandel J.R."/>
            <person name="Marage G."/>
            <person name="Marchand G."/>
            <person name="Marquand E."/>
            <person name="Bret-Mestries E."/>
            <person name="Morien E."/>
            <person name="Nambeesan S."/>
            <person name="Nguyen T."/>
            <person name="Pegot-Espagnet P."/>
            <person name="Pouilly N."/>
            <person name="Raftis F."/>
            <person name="Sallet E."/>
            <person name="Schiex T."/>
            <person name="Thomas J."/>
            <person name="Vandecasteele C."/>
            <person name="Vares D."/>
            <person name="Vear F."/>
            <person name="Vautrin S."/>
            <person name="Crespi M."/>
            <person name="Mangin B."/>
            <person name="Burke J.M."/>
            <person name="Salse J."/>
            <person name="Munos S."/>
            <person name="Vincourt P."/>
            <person name="Rieseberg L.H."/>
            <person name="Langlade N.B."/>
        </authorList>
    </citation>
    <scope>NUCLEOTIDE SEQUENCE [LARGE SCALE GENOMIC DNA]</scope>
    <source>
        <strain evidence="3">cv. SF193</strain>
        <tissue evidence="1">Leaves</tissue>
    </source>
</reference>
<proteinExistence type="predicted"/>
<dbReference type="AlphaFoldDB" id="A0A251S6Y0"/>
<evidence type="ECO:0000313" key="2">
    <source>
        <dbReference type="EMBL" id="OTF92951.1"/>
    </source>
</evidence>
<sequence>MSVLYMGCSLENDLEMKEGVVIQLKDDSRESINNMMIENVGVNGFDFDTEFDFWPIQHPTEPSHEDRPVQCPMPHSSHLIKDERMQDDGFSDYKKPEAKPVLHRDFKALEATEPIMRMVRKRHHDHTNVFMPLLPTLPAYSYSHEKPVFNKLQQVPKFES</sequence>
<dbReference type="PANTHER" id="PTHR34196">
    <property type="entry name" value="OS02G0697700 PROTEIN"/>
    <property type="match status" value="1"/>
</dbReference>
<organism evidence="2 3">
    <name type="scientific">Helianthus annuus</name>
    <name type="common">Common sunflower</name>
    <dbReference type="NCBI Taxonomy" id="4232"/>
    <lineage>
        <taxon>Eukaryota</taxon>
        <taxon>Viridiplantae</taxon>
        <taxon>Streptophyta</taxon>
        <taxon>Embryophyta</taxon>
        <taxon>Tracheophyta</taxon>
        <taxon>Spermatophyta</taxon>
        <taxon>Magnoliopsida</taxon>
        <taxon>eudicotyledons</taxon>
        <taxon>Gunneridae</taxon>
        <taxon>Pentapetalae</taxon>
        <taxon>asterids</taxon>
        <taxon>campanulids</taxon>
        <taxon>Asterales</taxon>
        <taxon>Asteraceae</taxon>
        <taxon>Asteroideae</taxon>
        <taxon>Heliantheae alliance</taxon>
        <taxon>Heliantheae</taxon>
        <taxon>Helianthus</taxon>
    </lineage>
</organism>
<dbReference type="EMBL" id="MNCJ02000331">
    <property type="protein sequence ID" value="KAF5762014.1"/>
    <property type="molecule type" value="Genomic_DNA"/>
</dbReference>
<reference evidence="2" key="2">
    <citation type="submission" date="2017-02" db="EMBL/GenBank/DDBJ databases">
        <title>Sunflower complete genome.</title>
        <authorList>
            <person name="Langlade N."/>
            <person name="Munos S."/>
        </authorList>
    </citation>
    <scope>NUCLEOTIDE SEQUENCE [LARGE SCALE GENOMIC DNA]</scope>
    <source>
        <tissue evidence="2">Leaves</tissue>
    </source>
</reference>
<dbReference type="Proteomes" id="UP000215914">
    <property type="component" value="Chromosome 16"/>
</dbReference>
<gene>
    <name evidence="2" type="ORF">HannXRQ_Chr16g0527611</name>
    <name evidence="1" type="ORF">HanXRQr2_Chr16g0771941</name>
</gene>
<name>A0A251S6Y0_HELAN</name>
<protein>
    <submittedName>
        <fullName evidence="2">Uncharacterized protein</fullName>
    </submittedName>
</protein>
<dbReference type="FunCoup" id="A0A251S6Y0">
    <property type="interactions" value="1"/>
</dbReference>
<dbReference type="OrthoDB" id="1269099at2759"/>
<accession>A0A251S6Y0</accession>
<evidence type="ECO:0000313" key="3">
    <source>
        <dbReference type="Proteomes" id="UP000215914"/>
    </source>
</evidence>
<evidence type="ECO:0000313" key="1">
    <source>
        <dbReference type="EMBL" id="KAF5762014.1"/>
    </source>
</evidence>
<dbReference type="Gramene" id="mRNA:HanXRQr2_Chr16g0771941">
    <property type="protein sequence ID" value="mRNA:HanXRQr2_Chr16g0771941"/>
    <property type="gene ID" value="HanXRQr2_Chr16g0771941"/>
</dbReference>
<dbReference type="PANTHER" id="PTHR34196:SF4">
    <property type="entry name" value="OS06G0208200 PROTEIN"/>
    <property type="match status" value="1"/>
</dbReference>
<dbReference type="InParanoid" id="A0A251S6Y0"/>
<keyword evidence="3" id="KW-1185">Reference proteome</keyword>